<accession>A0A4R2Q658</accession>
<name>A0A4R2Q658_9PSEU</name>
<dbReference type="SUPFAM" id="SSF46689">
    <property type="entry name" value="Homeodomain-like"/>
    <property type="match status" value="1"/>
</dbReference>
<evidence type="ECO:0000313" key="2">
    <source>
        <dbReference type="Proteomes" id="UP000294911"/>
    </source>
</evidence>
<proteinExistence type="predicted"/>
<dbReference type="Gene3D" id="1.10.357.10">
    <property type="entry name" value="Tetracycline Repressor, domain 2"/>
    <property type="match status" value="1"/>
</dbReference>
<organism evidence="1 2">
    <name type="scientific">Tamaricihabitans halophyticus</name>
    <dbReference type="NCBI Taxonomy" id="1262583"/>
    <lineage>
        <taxon>Bacteria</taxon>
        <taxon>Bacillati</taxon>
        <taxon>Actinomycetota</taxon>
        <taxon>Actinomycetes</taxon>
        <taxon>Pseudonocardiales</taxon>
        <taxon>Pseudonocardiaceae</taxon>
        <taxon>Tamaricihabitans</taxon>
    </lineage>
</organism>
<dbReference type="EMBL" id="SLXQ01000022">
    <property type="protein sequence ID" value="TCP43454.1"/>
    <property type="molecule type" value="Genomic_DNA"/>
</dbReference>
<dbReference type="AlphaFoldDB" id="A0A4R2Q658"/>
<reference evidence="1 2" key="1">
    <citation type="submission" date="2019-03" db="EMBL/GenBank/DDBJ databases">
        <title>Genomic Encyclopedia of Type Strains, Phase IV (KMG-IV): sequencing the most valuable type-strain genomes for metagenomic binning, comparative biology and taxonomic classification.</title>
        <authorList>
            <person name="Goeker M."/>
        </authorList>
    </citation>
    <scope>NUCLEOTIDE SEQUENCE [LARGE SCALE GENOMIC DNA]</scope>
    <source>
        <strain evidence="1 2">DSM 45765</strain>
    </source>
</reference>
<keyword evidence="2" id="KW-1185">Reference proteome</keyword>
<dbReference type="Proteomes" id="UP000294911">
    <property type="component" value="Unassembled WGS sequence"/>
</dbReference>
<dbReference type="InterPro" id="IPR009057">
    <property type="entry name" value="Homeodomain-like_sf"/>
</dbReference>
<protein>
    <recommendedName>
        <fullName evidence="3">TetR family transcriptional regulator</fullName>
    </recommendedName>
</protein>
<dbReference type="OrthoDB" id="9795011at2"/>
<dbReference type="RefSeq" id="WP_132880781.1">
    <property type="nucleotide sequence ID" value="NZ_SLXQ01000022.1"/>
</dbReference>
<comment type="caution">
    <text evidence="1">The sequence shown here is derived from an EMBL/GenBank/DDBJ whole genome shotgun (WGS) entry which is preliminary data.</text>
</comment>
<evidence type="ECO:0008006" key="3">
    <source>
        <dbReference type="Google" id="ProtNLM"/>
    </source>
</evidence>
<evidence type="ECO:0000313" key="1">
    <source>
        <dbReference type="EMBL" id="TCP43454.1"/>
    </source>
</evidence>
<gene>
    <name evidence="1" type="ORF">EV191_12268</name>
</gene>
<sequence>MADTASSEPRLRAGTKRNTEQIRRAAIGAFHSRGRSVLLEEAAKVARVSKGTIFNRFGDRVGAEINEELIATGRASGSLWPELTANDLQALPHDTALALKHGTRPARADCDRRTTYLLDGILAHGRDGQ</sequence>